<accession>A0AAV5T345</accession>
<evidence type="ECO:0000256" key="1">
    <source>
        <dbReference type="SAM" id="SignalP"/>
    </source>
</evidence>
<organism evidence="2 3">
    <name type="scientific">Pristionchus entomophagus</name>
    <dbReference type="NCBI Taxonomy" id="358040"/>
    <lineage>
        <taxon>Eukaryota</taxon>
        <taxon>Metazoa</taxon>
        <taxon>Ecdysozoa</taxon>
        <taxon>Nematoda</taxon>
        <taxon>Chromadorea</taxon>
        <taxon>Rhabditida</taxon>
        <taxon>Rhabditina</taxon>
        <taxon>Diplogasteromorpha</taxon>
        <taxon>Diplogasteroidea</taxon>
        <taxon>Neodiplogasteridae</taxon>
        <taxon>Pristionchus</taxon>
    </lineage>
</organism>
<dbReference type="EMBL" id="BTSX01000002">
    <property type="protein sequence ID" value="GMS86949.1"/>
    <property type="molecule type" value="Genomic_DNA"/>
</dbReference>
<dbReference type="AlphaFoldDB" id="A0AAV5T345"/>
<dbReference type="Proteomes" id="UP001432027">
    <property type="component" value="Unassembled WGS sequence"/>
</dbReference>
<feature type="non-terminal residue" evidence="2">
    <location>
        <position position="90"/>
    </location>
</feature>
<protein>
    <submittedName>
        <fullName evidence="2">Uncharacterized protein</fullName>
    </submittedName>
</protein>
<evidence type="ECO:0000313" key="2">
    <source>
        <dbReference type="EMBL" id="GMS86949.1"/>
    </source>
</evidence>
<comment type="caution">
    <text evidence="2">The sequence shown here is derived from an EMBL/GenBank/DDBJ whole genome shotgun (WGS) entry which is preliminary data.</text>
</comment>
<evidence type="ECO:0000313" key="3">
    <source>
        <dbReference type="Proteomes" id="UP001432027"/>
    </source>
</evidence>
<feature type="signal peptide" evidence="1">
    <location>
        <begin position="1"/>
        <end position="27"/>
    </location>
</feature>
<proteinExistence type="predicted"/>
<keyword evidence="1" id="KW-0732">Signal</keyword>
<keyword evidence="3" id="KW-1185">Reference proteome</keyword>
<gene>
    <name evidence="2" type="ORF">PENTCL1PPCAC_9124</name>
</gene>
<feature type="chain" id="PRO_5043899136" evidence="1">
    <location>
        <begin position="28"/>
        <end position="90"/>
    </location>
</feature>
<sequence>TSFIHSSPIMKFVHILLISLLAAITRAIPIGFPIATHHNPYQLSSVDRFASGTTIEASENNYWTRHRLLKLDATAERNSAALTTDNSDLQ</sequence>
<reference evidence="2" key="1">
    <citation type="submission" date="2023-10" db="EMBL/GenBank/DDBJ databases">
        <title>Genome assembly of Pristionchus species.</title>
        <authorList>
            <person name="Yoshida K."/>
            <person name="Sommer R.J."/>
        </authorList>
    </citation>
    <scope>NUCLEOTIDE SEQUENCE</scope>
    <source>
        <strain evidence="2">RS0144</strain>
    </source>
</reference>
<name>A0AAV5T345_9BILA</name>
<feature type="non-terminal residue" evidence="2">
    <location>
        <position position="1"/>
    </location>
</feature>